<dbReference type="InterPro" id="IPR039425">
    <property type="entry name" value="RNA_pol_sigma-70-like"/>
</dbReference>
<name>T1C4X6_9ZZZZ</name>
<reference evidence="5" key="2">
    <citation type="journal article" date="2014" name="ISME J.">
        <title>Microbial stratification in low pH oxic and suboxic macroscopic growths along an acid mine drainage.</title>
        <authorList>
            <person name="Mendez-Garcia C."/>
            <person name="Mesa V."/>
            <person name="Sprenger R.R."/>
            <person name="Richter M."/>
            <person name="Diez M.S."/>
            <person name="Solano J."/>
            <person name="Bargiela R."/>
            <person name="Golyshina O.V."/>
            <person name="Manteca A."/>
            <person name="Ramos J.L."/>
            <person name="Gallego J.R."/>
            <person name="Llorente I."/>
            <person name="Martins Dos Santos V.A."/>
            <person name="Jensen O.N."/>
            <person name="Pelaez A.I."/>
            <person name="Sanchez J."/>
            <person name="Ferrer M."/>
        </authorList>
    </citation>
    <scope>NUCLEOTIDE SEQUENCE</scope>
</reference>
<keyword evidence="2" id="KW-0731">Sigma factor</keyword>
<evidence type="ECO:0000313" key="5">
    <source>
        <dbReference type="EMBL" id="EQD75908.1"/>
    </source>
</evidence>
<dbReference type="Gene3D" id="1.10.1740.10">
    <property type="match status" value="1"/>
</dbReference>
<evidence type="ECO:0000256" key="1">
    <source>
        <dbReference type="ARBA" id="ARBA00023015"/>
    </source>
</evidence>
<dbReference type="GO" id="GO:0006352">
    <property type="term" value="P:DNA-templated transcription initiation"/>
    <property type="evidence" value="ECO:0007669"/>
    <property type="project" value="InterPro"/>
</dbReference>
<dbReference type="Pfam" id="PF04542">
    <property type="entry name" value="Sigma70_r2"/>
    <property type="match status" value="1"/>
</dbReference>
<keyword evidence="1" id="KW-0805">Transcription regulation</keyword>
<sequence length="146" mass="16403">MEAEHLAALLVRMRRGDQLALGELYDRTVSRVFALVARIVRNDADAEEVVCDTYRQAWENSVDYCTERGAVLAWLLIIARSRALDLLRRCRARGIEEPLHPDDDLDAYTERECQSMEAPQATWVDALSAGSAVRHALEAAQRCATS</sequence>
<dbReference type="PANTHER" id="PTHR43133:SF66">
    <property type="entry name" value="ECF RNA POLYMERASE SIGMA FACTOR SIGK"/>
    <property type="match status" value="1"/>
</dbReference>
<accession>T1C4X6</accession>
<comment type="caution">
    <text evidence="5">The sequence shown here is derived from an EMBL/GenBank/DDBJ whole genome shotgun (WGS) entry which is preliminary data.</text>
</comment>
<dbReference type="AlphaFoldDB" id="T1C4X6"/>
<dbReference type="SUPFAM" id="SSF88946">
    <property type="entry name" value="Sigma2 domain of RNA polymerase sigma factors"/>
    <property type="match status" value="1"/>
</dbReference>
<dbReference type="EMBL" id="AUZX01002646">
    <property type="protein sequence ID" value="EQD75908.1"/>
    <property type="molecule type" value="Genomic_DNA"/>
</dbReference>
<dbReference type="InterPro" id="IPR013325">
    <property type="entry name" value="RNA_pol_sigma_r2"/>
</dbReference>
<evidence type="ECO:0000259" key="4">
    <source>
        <dbReference type="Pfam" id="PF04542"/>
    </source>
</evidence>
<organism evidence="5">
    <name type="scientific">mine drainage metagenome</name>
    <dbReference type="NCBI Taxonomy" id="410659"/>
    <lineage>
        <taxon>unclassified sequences</taxon>
        <taxon>metagenomes</taxon>
        <taxon>ecological metagenomes</taxon>
    </lineage>
</organism>
<dbReference type="PANTHER" id="PTHR43133">
    <property type="entry name" value="RNA POLYMERASE ECF-TYPE SIGMA FACTO"/>
    <property type="match status" value="1"/>
</dbReference>
<proteinExistence type="predicted"/>
<dbReference type="GO" id="GO:0016987">
    <property type="term" value="F:sigma factor activity"/>
    <property type="evidence" value="ECO:0007669"/>
    <property type="project" value="UniProtKB-KW"/>
</dbReference>
<feature type="non-terminal residue" evidence="5">
    <location>
        <position position="146"/>
    </location>
</feature>
<keyword evidence="3" id="KW-0804">Transcription</keyword>
<protein>
    <submittedName>
        <fullName evidence="5">RNA polymerase sigma factor SigK</fullName>
    </submittedName>
</protein>
<reference evidence="5" key="1">
    <citation type="submission" date="2013-08" db="EMBL/GenBank/DDBJ databases">
        <authorList>
            <person name="Mendez C."/>
            <person name="Richter M."/>
            <person name="Ferrer M."/>
            <person name="Sanchez J."/>
        </authorList>
    </citation>
    <scope>NUCLEOTIDE SEQUENCE</scope>
</reference>
<evidence type="ECO:0000256" key="3">
    <source>
        <dbReference type="ARBA" id="ARBA00023163"/>
    </source>
</evidence>
<dbReference type="InterPro" id="IPR007627">
    <property type="entry name" value="RNA_pol_sigma70_r2"/>
</dbReference>
<gene>
    <name evidence="5" type="ORF">B1A_03609</name>
</gene>
<evidence type="ECO:0000256" key="2">
    <source>
        <dbReference type="ARBA" id="ARBA00023082"/>
    </source>
</evidence>
<feature type="domain" description="RNA polymerase sigma-70 region 2" evidence="4">
    <location>
        <begin position="24"/>
        <end position="89"/>
    </location>
</feature>